<dbReference type="EMBL" id="LS483487">
    <property type="protein sequence ID" value="SQJ00127.1"/>
    <property type="molecule type" value="Genomic_DNA"/>
</dbReference>
<protein>
    <submittedName>
        <fullName evidence="3">Adhesion protein FadA</fullName>
    </submittedName>
</protein>
<name>A0AAX1TLT9_9FUSO</name>
<accession>A0AAX1TLT9</accession>
<keyword evidence="2" id="KW-0732">Signal</keyword>
<feature type="coiled-coil region" evidence="1">
    <location>
        <begin position="19"/>
        <end position="119"/>
    </location>
</feature>
<dbReference type="RefSeq" id="WP_005979476.1">
    <property type="nucleotide sequence ID" value="NZ_BAABXY010000001.1"/>
</dbReference>
<dbReference type="Gene3D" id="1.10.287.1700">
    <property type="match status" value="1"/>
</dbReference>
<evidence type="ECO:0000313" key="4">
    <source>
        <dbReference type="Proteomes" id="UP000249008"/>
    </source>
</evidence>
<dbReference type="Pfam" id="PF09403">
    <property type="entry name" value="FadA"/>
    <property type="match status" value="1"/>
</dbReference>
<organism evidence="3 4">
    <name type="scientific">Fusobacterium ulcerans</name>
    <dbReference type="NCBI Taxonomy" id="861"/>
    <lineage>
        <taxon>Bacteria</taxon>
        <taxon>Fusobacteriati</taxon>
        <taxon>Fusobacteriota</taxon>
        <taxon>Fusobacteriia</taxon>
        <taxon>Fusobacteriales</taxon>
        <taxon>Fusobacteriaceae</taxon>
        <taxon>Fusobacterium</taxon>
    </lineage>
</organism>
<feature type="chain" id="PRO_5043298063" evidence="2">
    <location>
        <begin position="19"/>
        <end position="120"/>
    </location>
</feature>
<gene>
    <name evidence="3" type="ORF">NCTC12112_00482</name>
</gene>
<keyword evidence="1" id="KW-0175">Coiled coil</keyword>
<evidence type="ECO:0000313" key="3">
    <source>
        <dbReference type="EMBL" id="SQJ00127.1"/>
    </source>
</evidence>
<reference evidence="3 4" key="1">
    <citation type="submission" date="2018-06" db="EMBL/GenBank/DDBJ databases">
        <authorList>
            <consortium name="Pathogen Informatics"/>
            <person name="Doyle S."/>
        </authorList>
    </citation>
    <scope>NUCLEOTIDE SEQUENCE [LARGE SCALE GENOMIC DNA]</scope>
    <source>
        <strain evidence="3 4">NCTC12112</strain>
    </source>
</reference>
<feature type="signal peptide" evidence="2">
    <location>
        <begin position="1"/>
        <end position="18"/>
    </location>
</feature>
<dbReference type="Proteomes" id="UP000249008">
    <property type="component" value="Chromosome 1"/>
</dbReference>
<evidence type="ECO:0000256" key="2">
    <source>
        <dbReference type="SAM" id="SignalP"/>
    </source>
</evidence>
<dbReference type="InterPro" id="IPR053716">
    <property type="entry name" value="Flag_assembly_chemotaxis_eff"/>
</dbReference>
<dbReference type="AlphaFoldDB" id="A0AAX1TLT9"/>
<dbReference type="KEGG" id="ful:C4N20_09635"/>
<dbReference type="GeneID" id="78455073"/>
<dbReference type="InterPro" id="IPR018543">
    <property type="entry name" value="Adhesion_FadA"/>
</dbReference>
<proteinExistence type="predicted"/>
<sequence length="120" mass="13932">MKKILVGCILAVSVASYSATDVMSTLEQLELNLQQLEAEEKAMYNQRKAEAEEAERTLANQRKMYAEISEKEKKISSVKDNKFYKDQYQELAKKYGEAKKELEIDMKKQEEIINIFEAIK</sequence>
<evidence type="ECO:0000256" key="1">
    <source>
        <dbReference type="SAM" id="Coils"/>
    </source>
</evidence>